<organism evidence="5 6">
    <name type="scientific">Candidatus Methylocalor cossyra</name>
    <dbReference type="NCBI Taxonomy" id="3108543"/>
    <lineage>
        <taxon>Bacteria</taxon>
        <taxon>Pseudomonadati</taxon>
        <taxon>Pseudomonadota</taxon>
        <taxon>Gammaproteobacteria</taxon>
        <taxon>Methylococcales</taxon>
        <taxon>Methylococcaceae</taxon>
        <taxon>Candidatus Methylocalor</taxon>
    </lineage>
</organism>
<dbReference type="InterPro" id="IPR002068">
    <property type="entry name" value="A-crystallin/Hsp20_dom"/>
</dbReference>
<evidence type="ECO:0000256" key="1">
    <source>
        <dbReference type="PROSITE-ProRule" id="PRU00285"/>
    </source>
</evidence>
<dbReference type="RefSeq" id="WP_348758679.1">
    <property type="nucleotide sequence ID" value="NZ_OZ026884.1"/>
</dbReference>
<feature type="domain" description="SHSP" evidence="4">
    <location>
        <begin position="21"/>
        <end position="132"/>
    </location>
</feature>
<dbReference type="EMBL" id="OZ026884">
    <property type="protein sequence ID" value="CAL1239089.1"/>
    <property type="molecule type" value="Genomic_DNA"/>
</dbReference>
<accession>A0ABP1C4M5</accession>
<sequence>MAETTDIATHPSQAGTPAPQRRERVWIPPVDIWENDDGVILLADLPGVPKERLTLQVEQNALVIEGEAQFDLPEGIQALYADVRSTHYRRRFTLSGELDSDGAEAHLNNGVLTLRIPKRAKFRPRRIEVQAS</sequence>
<dbReference type="Pfam" id="PF00011">
    <property type="entry name" value="HSP20"/>
    <property type="match status" value="1"/>
</dbReference>
<evidence type="ECO:0000259" key="4">
    <source>
        <dbReference type="PROSITE" id="PS01031"/>
    </source>
</evidence>
<dbReference type="CDD" id="cd06464">
    <property type="entry name" value="ACD_sHsps-like"/>
    <property type="match status" value="1"/>
</dbReference>
<dbReference type="Proteomes" id="UP001497493">
    <property type="component" value="Chromosome"/>
</dbReference>
<dbReference type="PROSITE" id="PS01031">
    <property type="entry name" value="SHSP"/>
    <property type="match status" value="1"/>
</dbReference>
<dbReference type="InterPro" id="IPR031107">
    <property type="entry name" value="Small_HSP"/>
</dbReference>
<proteinExistence type="inferred from homology"/>
<dbReference type="InterPro" id="IPR008978">
    <property type="entry name" value="HSP20-like_chaperone"/>
</dbReference>
<name>A0ABP1C4M5_9GAMM</name>
<feature type="compositionally biased region" description="Polar residues" evidence="3">
    <location>
        <begin position="1"/>
        <end position="15"/>
    </location>
</feature>
<dbReference type="SUPFAM" id="SSF49764">
    <property type="entry name" value="HSP20-like chaperones"/>
    <property type="match status" value="1"/>
</dbReference>
<dbReference type="Gene3D" id="2.60.40.790">
    <property type="match status" value="1"/>
</dbReference>
<evidence type="ECO:0000313" key="5">
    <source>
        <dbReference type="EMBL" id="CAL1239089.1"/>
    </source>
</evidence>
<gene>
    <name evidence="5" type="ORF">MECH1_V1_0313</name>
</gene>
<reference evidence="5 6" key="1">
    <citation type="submission" date="2024-04" db="EMBL/GenBank/DDBJ databases">
        <authorList>
            <person name="Cremers G."/>
        </authorList>
    </citation>
    <scope>NUCLEOTIDE SEQUENCE [LARGE SCALE GENOMIC DNA]</scope>
    <source>
        <strain evidence="5">MeCH1-AG</strain>
    </source>
</reference>
<evidence type="ECO:0000313" key="6">
    <source>
        <dbReference type="Proteomes" id="UP001497493"/>
    </source>
</evidence>
<feature type="region of interest" description="Disordered" evidence="3">
    <location>
        <begin position="1"/>
        <end position="23"/>
    </location>
</feature>
<dbReference type="PANTHER" id="PTHR11527">
    <property type="entry name" value="HEAT-SHOCK PROTEIN 20 FAMILY MEMBER"/>
    <property type="match status" value="1"/>
</dbReference>
<evidence type="ECO:0000256" key="2">
    <source>
        <dbReference type="RuleBase" id="RU003616"/>
    </source>
</evidence>
<evidence type="ECO:0000256" key="3">
    <source>
        <dbReference type="SAM" id="MobiDB-lite"/>
    </source>
</evidence>
<protein>
    <submittedName>
        <fullName evidence="5">Hsp20/alpha crystallin family protein</fullName>
    </submittedName>
</protein>
<keyword evidence="6" id="KW-1185">Reference proteome</keyword>
<comment type="similarity">
    <text evidence="1 2">Belongs to the small heat shock protein (HSP20) family.</text>
</comment>